<name>A0AAW4BCT0_VIBAN</name>
<feature type="non-terminal residue" evidence="1">
    <location>
        <position position="1"/>
    </location>
</feature>
<protein>
    <submittedName>
        <fullName evidence="1">N-acetyltransferase</fullName>
    </submittedName>
</protein>
<gene>
    <name evidence="1" type="ORF">ERJ77_15485</name>
</gene>
<accession>A0AAW4BCT0</accession>
<sequence length="23" mass="2549">VDSDGELLECWELSNNINALENA</sequence>
<reference evidence="1" key="1">
    <citation type="journal article" date="2021" name="PeerJ">
        <title>Analysis of 44 Vibrio anguillarum genomes reveals high genetic diversity.</title>
        <authorList>
            <person name="Hansen M.J."/>
            <person name="Dalsgaard I."/>
        </authorList>
    </citation>
    <scope>NUCLEOTIDE SEQUENCE</scope>
    <source>
        <strain evidence="1">850617-1/1</strain>
    </source>
</reference>
<organism evidence="1 2">
    <name type="scientific">Vibrio anguillarum</name>
    <name type="common">Listonella anguillarum</name>
    <dbReference type="NCBI Taxonomy" id="55601"/>
    <lineage>
        <taxon>Bacteria</taxon>
        <taxon>Pseudomonadati</taxon>
        <taxon>Pseudomonadota</taxon>
        <taxon>Gammaproteobacteria</taxon>
        <taxon>Vibrionales</taxon>
        <taxon>Vibrionaceae</taxon>
        <taxon>Vibrio</taxon>
    </lineage>
</organism>
<dbReference type="EMBL" id="SCLC01000018">
    <property type="protein sequence ID" value="MBF4435905.1"/>
    <property type="molecule type" value="Genomic_DNA"/>
</dbReference>
<proteinExistence type="predicted"/>
<dbReference type="Proteomes" id="UP000786185">
    <property type="component" value="Unassembled WGS sequence"/>
</dbReference>
<dbReference type="AlphaFoldDB" id="A0AAW4BCT0"/>
<comment type="caution">
    <text evidence="1">The sequence shown here is derived from an EMBL/GenBank/DDBJ whole genome shotgun (WGS) entry which is preliminary data.</text>
</comment>
<evidence type="ECO:0000313" key="2">
    <source>
        <dbReference type="Proteomes" id="UP000786185"/>
    </source>
</evidence>
<evidence type="ECO:0000313" key="1">
    <source>
        <dbReference type="EMBL" id="MBF4435905.1"/>
    </source>
</evidence>